<keyword evidence="1" id="KW-0378">Hydrolase</keyword>
<accession>A0A5M9I2A9</accession>
<dbReference type="SUPFAM" id="SSF52266">
    <property type="entry name" value="SGNH hydrolase"/>
    <property type="match status" value="1"/>
</dbReference>
<dbReference type="AlphaFoldDB" id="A0A5M9I2A9"/>
<evidence type="ECO:0000313" key="1">
    <source>
        <dbReference type="EMBL" id="KAA8501402.1"/>
    </source>
</evidence>
<dbReference type="OrthoDB" id="2060945at2"/>
<dbReference type="EMBL" id="VMSO01000009">
    <property type="protein sequence ID" value="KAA8501402.1"/>
    <property type="molecule type" value="Genomic_DNA"/>
</dbReference>
<proteinExistence type="predicted"/>
<protein>
    <submittedName>
        <fullName evidence="1">SGNH/GDSL hydrolase family protein</fullName>
    </submittedName>
</protein>
<gene>
    <name evidence="1" type="ORF">FNY66_08685</name>
</gene>
<dbReference type="RefSeq" id="WP_150310858.1">
    <property type="nucleotide sequence ID" value="NZ_VMSO01000009.1"/>
</dbReference>
<dbReference type="InterPro" id="IPR036514">
    <property type="entry name" value="SGNH_hydro_sf"/>
</dbReference>
<comment type="caution">
    <text evidence="1">The sequence shown here is derived from an EMBL/GenBank/DDBJ whole genome shotgun (WGS) entry which is preliminary data.</text>
</comment>
<dbReference type="Proteomes" id="UP000322025">
    <property type="component" value="Unassembled WGS sequence"/>
</dbReference>
<dbReference type="Pfam" id="PF00657">
    <property type="entry name" value="Lipase_GDSL"/>
    <property type="match status" value="1"/>
</dbReference>
<dbReference type="Gene3D" id="3.40.50.1110">
    <property type="entry name" value="SGNH hydrolase"/>
    <property type="match status" value="1"/>
</dbReference>
<dbReference type="GO" id="GO:0016787">
    <property type="term" value="F:hydrolase activity"/>
    <property type="evidence" value="ECO:0007669"/>
    <property type="project" value="UniProtKB-KW"/>
</dbReference>
<dbReference type="InterPro" id="IPR001087">
    <property type="entry name" value="GDSL"/>
</dbReference>
<name>A0A5M9I2A9_9FIRM</name>
<dbReference type="CDD" id="cd00229">
    <property type="entry name" value="SGNH_hydrolase"/>
    <property type="match status" value="1"/>
</dbReference>
<keyword evidence="2" id="KW-1185">Reference proteome</keyword>
<sequence length="323" mass="35773">MIGGDISMIERAKIENGILGLDLSKIIIFGDSFTEGYSPDGNVISWGNRLIPYLECEKSHVYGEGGVGFTHMSSSSRRTAIQAWNNHKGEISWLDEATTVFVMLGWNDNDQDYGDSFMDAVETFFNQVLSDCPNASVVYLFNPGLVPPKKQIIRKIYDAVMIYAKQKVVFWDSWSWMVFNESCFSSDNVHPNSSGQTTIARNVYRKLLGGDIETSAVCNISDVNGFTFNLERNGKMVNIYASGTVNAIRANAIGHFPGYFTPWKKSAGPVLRWSFPVMLGTGKIGLLDMGGSNGNSVYILQTDDYISDSFQITSSVDLLEFLG</sequence>
<reference evidence="1" key="1">
    <citation type="submission" date="2019-07" db="EMBL/GenBank/DDBJ databases">
        <authorList>
            <person name="Wongkuna S."/>
            <person name="Scaria J."/>
        </authorList>
    </citation>
    <scope>NUCLEOTIDE SEQUENCE [LARGE SCALE GENOMIC DNA]</scope>
    <source>
        <strain evidence="1">SW178</strain>
    </source>
</reference>
<organism evidence="1 2">
    <name type="scientific">Mediterraneibacter catenae</name>
    <dbReference type="NCBI Taxonomy" id="2594882"/>
    <lineage>
        <taxon>Bacteria</taxon>
        <taxon>Bacillati</taxon>
        <taxon>Bacillota</taxon>
        <taxon>Clostridia</taxon>
        <taxon>Lachnospirales</taxon>
        <taxon>Lachnospiraceae</taxon>
        <taxon>Mediterraneibacter</taxon>
    </lineage>
</organism>
<evidence type="ECO:0000313" key="2">
    <source>
        <dbReference type="Proteomes" id="UP000322025"/>
    </source>
</evidence>